<proteinExistence type="evidence at transcript level"/>
<dbReference type="EMBL" id="EF134002">
    <property type="protein sequence ID" value="ABV22116.1"/>
    <property type="molecule type" value="mRNA"/>
</dbReference>
<accession>A7YXI3</accession>
<sequence>MSDESNAVMVNTTTAATADEAWRWFGLTSACS</sequence>
<protein>
    <submittedName>
        <fullName evidence="1">Uncharacterized protein</fullName>
    </submittedName>
</protein>
<dbReference type="EMBL" id="EF133999">
    <property type="protein sequence ID" value="ABV22113.1"/>
    <property type="molecule type" value="mRNA"/>
</dbReference>
<dbReference type="EMBL" id="EF133998">
    <property type="protein sequence ID" value="ABV22112.1"/>
    <property type="molecule type" value="mRNA"/>
</dbReference>
<organism evidence="1">
    <name type="scientific">Amphidinium carterae</name>
    <name type="common">Dinoflagellate</name>
    <dbReference type="NCBI Taxonomy" id="2961"/>
    <lineage>
        <taxon>Eukaryota</taxon>
        <taxon>Sar</taxon>
        <taxon>Alveolata</taxon>
        <taxon>Dinophyceae</taxon>
        <taxon>Amphidiniales</taxon>
        <taxon>Amphidiniaceae</taxon>
        <taxon>Amphidinium</taxon>
    </lineage>
</organism>
<dbReference type="EMBL" id="EF134001">
    <property type="protein sequence ID" value="ABV22115.1"/>
    <property type="molecule type" value="mRNA"/>
</dbReference>
<name>A7YXI3_AMPCA</name>
<dbReference type="EMBL" id="EF134000">
    <property type="protein sequence ID" value="ABV22114.1"/>
    <property type="molecule type" value="mRNA"/>
</dbReference>
<evidence type="ECO:0000313" key="1">
    <source>
        <dbReference type="EMBL" id="ABV22112.1"/>
    </source>
</evidence>
<reference evidence="1" key="1">
    <citation type="journal article" date="2007" name="Proc. Natl. Acad. Sci. U.S.A.">
        <title>Spliced leader RNA trans-splicing in dinoflagellates.</title>
        <authorList>
            <person name="Zhang H."/>
            <person name="Hou Y."/>
            <person name="Miranda L."/>
            <person name="Campbell D.A."/>
            <person name="Sturm N.R."/>
            <person name="Gaasterland T."/>
            <person name="Lin S."/>
        </authorList>
    </citation>
    <scope>NUCLEOTIDE SEQUENCE</scope>
    <source>
        <strain evidence="1">CCMP121</strain>
    </source>
</reference>
<dbReference type="AlphaFoldDB" id="A7YXI3"/>